<dbReference type="EMBL" id="VSSQ01000040">
    <property type="protein sequence ID" value="MPL68254.1"/>
    <property type="molecule type" value="Genomic_DNA"/>
</dbReference>
<comment type="caution">
    <text evidence="2">The sequence shown here is derived from an EMBL/GenBank/DDBJ whole genome shotgun (WGS) entry which is preliminary data.</text>
</comment>
<sequence>MSGGEKKLVSLLQKVKRSNIILVKSKGQSKGGDGLGNLADMIEQFILRKLANEEGAIVVLRRNEIAEQIECAPSQVSYVLNTRFTSERGFMVESRRGSGGFVRIIRIPLQNIIYQNAANQISNETTLADIEYITERLRKYGLMTHRESTLVSHFYNLIDQAVGPAERTAIMRALLLSLAYI</sequence>
<evidence type="ECO:0000313" key="2">
    <source>
        <dbReference type="EMBL" id="MPL68254.1"/>
    </source>
</evidence>
<protein>
    <recommendedName>
        <fullName evidence="1">CtsR N-terminal HTH domain-containing protein</fullName>
    </recommendedName>
</protein>
<reference evidence="2" key="1">
    <citation type="submission" date="2019-08" db="EMBL/GenBank/DDBJ databases">
        <authorList>
            <person name="Kucharzyk K."/>
            <person name="Murdoch R.W."/>
            <person name="Higgins S."/>
            <person name="Loffler F."/>
        </authorList>
    </citation>
    <scope>NUCLEOTIDE SEQUENCE</scope>
</reference>
<evidence type="ECO:0000259" key="1">
    <source>
        <dbReference type="Pfam" id="PF05848"/>
    </source>
</evidence>
<feature type="domain" description="CtsR N-terminal HTH" evidence="1">
    <location>
        <begin position="37"/>
        <end position="107"/>
    </location>
</feature>
<proteinExistence type="predicted"/>
<name>A0A644TMY9_9ZZZZ</name>
<gene>
    <name evidence="2" type="ORF">SDC9_13975</name>
</gene>
<dbReference type="InterPro" id="IPR040465">
    <property type="entry name" value="CtsR_N"/>
</dbReference>
<accession>A0A644TMY9</accession>
<organism evidence="2">
    <name type="scientific">bioreactor metagenome</name>
    <dbReference type="NCBI Taxonomy" id="1076179"/>
    <lineage>
        <taxon>unclassified sequences</taxon>
        <taxon>metagenomes</taxon>
        <taxon>ecological metagenomes</taxon>
    </lineage>
</organism>
<dbReference type="Gene3D" id="3.30.56.130">
    <property type="entry name" value="Transcriptional regulator CtsR, winged HTH domain"/>
    <property type="match status" value="1"/>
</dbReference>
<dbReference type="AlphaFoldDB" id="A0A644TMY9"/>
<dbReference type="Pfam" id="PF05848">
    <property type="entry name" value="CtsR"/>
    <property type="match status" value="1"/>
</dbReference>
<dbReference type="InterPro" id="IPR041902">
    <property type="entry name" value="CtsR_N_sf"/>
</dbReference>